<gene>
    <name evidence="2" type="ORF">H2Y57_16195</name>
</gene>
<organism evidence="2 3">
    <name type="scientific">Pectobacterium aroidearum</name>
    <dbReference type="NCBI Taxonomy" id="1201031"/>
    <lineage>
        <taxon>Bacteria</taxon>
        <taxon>Pseudomonadati</taxon>
        <taxon>Pseudomonadota</taxon>
        <taxon>Gammaproteobacteria</taxon>
        <taxon>Enterobacterales</taxon>
        <taxon>Pectobacteriaceae</taxon>
        <taxon>Pectobacterium</taxon>
    </lineage>
</organism>
<dbReference type="InterPro" id="IPR010546">
    <property type="entry name" value="DUF1120"/>
</dbReference>
<reference evidence="2 3" key="1">
    <citation type="submission" date="2020-07" db="EMBL/GenBank/DDBJ databases">
        <title>Characterization of Pectobacterium aroidearum strains causing soft rot on Amorphophallus konjac.</title>
        <authorList>
            <person name="Xie H."/>
        </authorList>
    </citation>
    <scope>NUCLEOTIDE SEQUENCE [LARGE SCALE GENOMIC DNA]</scope>
    <source>
        <strain evidence="2 3">MY7</strain>
    </source>
</reference>
<evidence type="ECO:0000313" key="3">
    <source>
        <dbReference type="Proteomes" id="UP000557749"/>
    </source>
</evidence>
<dbReference type="Pfam" id="PF06551">
    <property type="entry name" value="DUF1120"/>
    <property type="match status" value="1"/>
</dbReference>
<comment type="caution">
    <text evidence="2">The sequence shown here is derived from an EMBL/GenBank/DDBJ whole genome shotgun (WGS) entry which is preliminary data.</text>
</comment>
<dbReference type="EMBL" id="JACERJ010000010">
    <property type="protein sequence ID" value="MBA5205217.1"/>
    <property type="molecule type" value="Genomic_DNA"/>
</dbReference>
<feature type="chain" id="PRO_5043655031" evidence="1">
    <location>
        <begin position="25"/>
        <end position="231"/>
    </location>
</feature>
<accession>A0AAW3T012</accession>
<name>A0AAW3T012_9GAMM</name>
<evidence type="ECO:0000256" key="1">
    <source>
        <dbReference type="SAM" id="SignalP"/>
    </source>
</evidence>
<dbReference type="Proteomes" id="UP000557749">
    <property type="component" value="Unassembled WGS sequence"/>
</dbReference>
<protein>
    <submittedName>
        <fullName evidence="2">DUF1120 domain-containing protein</fullName>
    </submittedName>
</protein>
<keyword evidence="1" id="KW-0732">Signal</keyword>
<sequence length="231" mass="24097">MMNTVIKTACALAVLAATSTGVMAQSVDVKVIGTITPTACKPTLTGGGTIDYGVIPPASLKKDSLNQLNIKSLDFAITCDAPAKVALKAINGRPNTAVGKGDEGKGGAAHLPDGIGSDVAEYVVGLGLDGNKKIGGYAIAMTDVSADGKTVEHGYRGLNPGAKWLKYSKTYFYAHVPVISSWFKPGTDEPIAFTNLAGKLNVQAYINKTSELDLSKPVKLDGLTTLELHYL</sequence>
<feature type="signal peptide" evidence="1">
    <location>
        <begin position="1"/>
        <end position="24"/>
    </location>
</feature>
<evidence type="ECO:0000313" key="2">
    <source>
        <dbReference type="EMBL" id="MBA5205217.1"/>
    </source>
</evidence>
<dbReference type="AlphaFoldDB" id="A0AAW3T012"/>
<proteinExistence type="predicted"/>